<dbReference type="Proteomes" id="UP001196413">
    <property type="component" value="Unassembled WGS sequence"/>
</dbReference>
<organism evidence="1 2">
    <name type="scientific">Parelaphostrongylus tenuis</name>
    <name type="common">Meningeal worm</name>
    <dbReference type="NCBI Taxonomy" id="148309"/>
    <lineage>
        <taxon>Eukaryota</taxon>
        <taxon>Metazoa</taxon>
        <taxon>Ecdysozoa</taxon>
        <taxon>Nematoda</taxon>
        <taxon>Chromadorea</taxon>
        <taxon>Rhabditida</taxon>
        <taxon>Rhabditina</taxon>
        <taxon>Rhabditomorpha</taxon>
        <taxon>Strongyloidea</taxon>
        <taxon>Metastrongylidae</taxon>
        <taxon>Parelaphostrongylus</taxon>
    </lineage>
</organism>
<comment type="caution">
    <text evidence="1">The sequence shown here is derived from an EMBL/GenBank/DDBJ whole genome shotgun (WGS) entry which is preliminary data.</text>
</comment>
<evidence type="ECO:0000313" key="1">
    <source>
        <dbReference type="EMBL" id="KAJ1360085.1"/>
    </source>
</evidence>
<sequence length="149" mass="17095">MKLTQLPGCDPQGRTSDEVVTTLDLIPLSHERVILATFGTGQLRKIRCTNYELENHSYKAVVEEDDEITTRQDPLTTLVTNFWKLEAIKIMDSPTRDEDEQRLKFFYDTISYDQTEKRYVVQLPLKENIATLLTNYGHTLASLDTASIP</sequence>
<keyword evidence="2" id="KW-1185">Reference proteome</keyword>
<dbReference type="EMBL" id="JAHQIW010003773">
    <property type="protein sequence ID" value="KAJ1360085.1"/>
    <property type="molecule type" value="Genomic_DNA"/>
</dbReference>
<accession>A0AAD5QSI1</accession>
<proteinExistence type="predicted"/>
<evidence type="ECO:0000313" key="2">
    <source>
        <dbReference type="Proteomes" id="UP001196413"/>
    </source>
</evidence>
<name>A0AAD5QSI1_PARTN</name>
<protein>
    <submittedName>
        <fullName evidence="1">Uncharacterized protein</fullName>
    </submittedName>
</protein>
<dbReference type="AlphaFoldDB" id="A0AAD5QSI1"/>
<gene>
    <name evidence="1" type="ORF">KIN20_018972</name>
</gene>
<reference evidence="1" key="1">
    <citation type="submission" date="2021-06" db="EMBL/GenBank/DDBJ databases">
        <title>Parelaphostrongylus tenuis whole genome reference sequence.</title>
        <authorList>
            <person name="Garwood T.J."/>
            <person name="Larsen P.A."/>
            <person name="Fountain-Jones N.M."/>
            <person name="Garbe J.R."/>
            <person name="Macchietto M.G."/>
            <person name="Kania S.A."/>
            <person name="Gerhold R.W."/>
            <person name="Richards J.E."/>
            <person name="Wolf T.M."/>
        </authorList>
    </citation>
    <scope>NUCLEOTIDE SEQUENCE</scope>
    <source>
        <strain evidence="1">MNPRO001-30</strain>
        <tissue evidence="1">Meninges</tissue>
    </source>
</reference>